<evidence type="ECO:0000313" key="1">
    <source>
        <dbReference type="EMBL" id="CAF1612574.1"/>
    </source>
</evidence>
<dbReference type="PANTHER" id="PTHR37162">
    <property type="entry name" value="HAT FAMILY DIMERISATION DOMAINCONTAINING PROTEIN-RELATED"/>
    <property type="match status" value="1"/>
</dbReference>
<gene>
    <name evidence="1" type="ORF">XAT740_LOCUS49100</name>
</gene>
<evidence type="ECO:0000313" key="2">
    <source>
        <dbReference type="Proteomes" id="UP000663828"/>
    </source>
</evidence>
<dbReference type="AlphaFoldDB" id="A0A816BMV3"/>
<dbReference type="PANTHER" id="PTHR37162:SF1">
    <property type="entry name" value="BED-TYPE DOMAIN-CONTAINING PROTEIN"/>
    <property type="match status" value="1"/>
</dbReference>
<dbReference type="SUPFAM" id="SSF53098">
    <property type="entry name" value="Ribonuclease H-like"/>
    <property type="match status" value="1"/>
</dbReference>
<dbReference type="EMBL" id="CAJNOR010007192">
    <property type="protein sequence ID" value="CAF1612574.1"/>
    <property type="molecule type" value="Genomic_DNA"/>
</dbReference>
<sequence length="639" mass="73043">MDIEIVIDSKDEDNSQNVATTMPLPLSSTTERKRGKSMEVLGEKKKKGVFNRQWIVDTKFTSFLRECNSDSTKAICIACNDQFSIHHGGKNDIERHMKLQKHVHAMRSFRIDRELITSTMRPVKESEETAAAEGSLVYHGVKHGHSYRSQQCTTSVIKTIFSSSTIGKSMSCARTKSSAIATNVLAPYFTEQVLTEVKESHHYSIMFDASNKGTTKFFPVCVQYFSNLGVQRGIVGLIDDADESAVNVSENLKAVIQKVGLNPNGLTSIGADNTNVNMGNHHSVFSLFATEICNLIKGNCYCHILHNGVKWSHQRLTVNIEKFLMMAYAHFSRSAKRIEQLKSYYEFYEQDFHVLIQHIKLRWLSLYSSIDRLLLVYNPVKDYFTDDSNDEIPSELKQTFEAEETLCVLMFLHHILFEIQKSNLELQRQSTTAVDLNRIISTLRYKLKQRMDNLFFGIQCCRLLNRMSPELASTLKSSFVQFIEKFLEYIDKYFSHNAVLLEIIGRFGNGIEDLTWKDVQECIEVTKIEGLHEDSLFDELTELKLTFQSIKMKQTPIADQIRRFISNETVKTSTDSSRITSRESTSDEEADEQATLFRSDQLWAMLFAVHPTPTPNMKKLVCFIYSIPASNAYVESVFS</sequence>
<organism evidence="1 2">
    <name type="scientific">Adineta ricciae</name>
    <name type="common">Rotifer</name>
    <dbReference type="NCBI Taxonomy" id="249248"/>
    <lineage>
        <taxon>Eukaryota</taxon>
        <taxon>Metazoa</taxon>
        <taxon>Spiralia</taxon>
        <taxon>Gnathifera</taxon>
        <taxon>Rotifera</taxon>
        <taxon>Eurotatoria</taxon>
        <taxon>Bdelloidea</taxon>
        <taxon>Adinetida</taxon>
        <taxon>Adinetidae</taxon>
        <taxon>Adineta</taxon>
    </lineage>
</organism>
<feature type="non-terminal residue" evidence="1">
    <location>
        <position position="639"/>
    </location>
</feature>
<proteinExistence type="predicted"/>
<name>A0A816BMV3_ADIRI</name>
<keyword evidence="2" id="KW-1185">Reference proteome</keyword>
<dbReference type="InterPro" id="IPR012337">
    <property type="entry name" value="RNaseH-like_sf"/>
</dbReference>
<protein>
    <submittedName>
        <fullName evidence="1">Uncharacterized protein</fullName>
    </submittedName>
</protein>
<reference evidence="1" key="1">
    <citation type="submission" date="2021-02" db="EMBL/GenBank/DDBJ databases">
        <authorList>
            <person name="Nowell W R."/>
        </authorList>
    </citation>
    <scope>NUCLEOTIDE SEQUENCE</scope>
</reference>
<accession>A0A816BMV3</accession>
<dbReference type="Proteomes" id="UP000663828">
    <property type="component" value="Unassembled WGS sequence"/>
</dbReference>
<comment type="caution">
    <text evidence="1">The sequence shown here is derived from an EMBL/GenBank/DDBJ whole genome shotgun (WGS) entry which is preliminary data.</text>
</comment>